<evidence type="ECO:0000256" key="1">
    <source>
        <dbReference type="SAM" id="Coils"/>
    </source>
</evidence>
<keyword evidence="3" id="KW-0812">Transmembrane</keyword>
<sequence>MYQKPQGQSYSAYDAQDKYAPLPTYGGGKGKKKKGMIPLWANGKVLTYGPLLLLGLILLWVTISHSKTITKLKTHNEQLHAEVYKKEQHKQNLQKASFDYQKEAIEAQNDNNKLEAKLSDALEKLKNLEEFFDRHQLAHKQHADEKALWEKEKKFLHNEIESIRDNFRDTRQLSMEGNTQQLAEEAAKKAAEQQASSGNPLAGGGGSKQHHSTGMSMSEELPDADVAKDKKEEASGDVEAAKGAEEAANAKTDDGVHRTKTGKDLTASIVKQFKHHRFSYGGQEDQEAGKDSVPM</sequence>
<feature type="compositionally biased region" description="Basic and acidic residues" evidence="2">
    <location>
        <begin position="225"/>
        <end position="245"/>
    </location>
</feature>
<accession>A0AAX4NYT7</accession>
<evidence type="ECO:0000313" key="5">
    <source>
        <dbReference type="Proteomes" id="UP001472866"/>
    </source>
</evidence>
<organism evidence="4 5">
    <name type="scientific">Chloropicon roscoffensis</name>
    <dbReference type="NCBI Taxonomy" id="1461544"/>
    <lineage>
        <taxon>Eukaryota</taxon>
        <taxon>Viridiplantae</taxon>
        <taxon>Chlorophyta</taxon>
        <taxon>Chloropicophyceae</taxon>
        <taxon>Chloropicales</taxon>
        <taxon>Chloropicaceae</taxon>
        <taxon>Chloropicon</taxon>
    </lineage>
</organism>
<dbReference type="AlphaFoldDB" id="A0AAX4NYT7"/>
<feature type="coiled-coil region" evidence="1">
    <location>
        <begin position="97"/>
        <end position="166"/>
    </location>
</feature>
<evidence type="ECO:0000313" key="4">
    <source>
        <dbReference type="EMBL" id="WZN58745.1"/>
    </source>
</evidence>
<proteinExistence type="predicted"/>
<name>A0AAX4NYT7_9CHLO</name>
<gene>
    <name evidence="4" type="ORF">HKI87_01g02690</name>
</gene>
<dbReference type="EMBL" id="CP151501">
    <property type="protein sequence ID" value="WZN58745.1"/>
    <property type="molecule type" value="Genomic_DNA"/>
</dbReference>
<evidence type="ECO:0000256" key="2">
    <source>
        <dbReference type="SAM" id="MobiDB-lite"/>
    </source>
</evidence>
<feature type="transmembrane region" description="Helical" evidence="3">
    <location>
        <begin position="45"/>
        <end position="63"/>
    </location>
</feature>
<keyword evidence="1" id="KW-0175">Coiled coil</keyword>
<keyword evidence="3" id="KW-0472">Membrane</keyword>
<feature type="region of interest" description="Disordered" evidence="2">
    <location>
        <begin position="275"/>
        <end position="295"/>
    </location>
</feature>
<feature type="compositionally biased region" description="Basic and acidic residues" evidence="2">
    <location>
        <begin position="251"/>
        <end position="263"/>
    </location>
</feature>
<feature type="region of interest" description="Disordered" evidence="2">
    <location>
        <begin position="179"/>
        <end position="263"/>
    </location>
</feature>
<evidence type="ECO:0000256" key="3">
    <source>
        <dbReference type="SAM" id="Phobius"/>
    </source>
</evidence>
<keyword evidence="5" id="KW-1185">Reference proteome</keyword>
<protein>
    <submittedName>
        <fullName evidence="4">Uncharacterized protein</fullName>
    </submittedName>
</protein>
<reference evidence="4 5" key="1">
    <citation type="submission" date="2024-03" db="EMBL/GenBank/DDBJ databases">
        <title>Complete genome sequence of the green alga Chloropicon roscoffensis RCC1871.</title>
        <authorList>
            <person name="Lemieux C."/>
            <person name="Pombert J.-F."/>
            <person name="Otis C."/>
            <person name="Turmel M."/>
        </authorList>
    </citation>
    <scope>NUCLEOTIDE SEQUENCE [LARGE SCALE GENOMIC DNA]</scope>
    <source>
        <strain evidence="4 5">RCC1871</strain>
    </source>
</reference>
<dbReference type="Proteomes" id="UP001472866">
    <property type="component" value="Chromosome 01"/>
</dbReference>
<keyword evidence="3" id="KW-1133">Transmembrane helix</keyword>